<keyword evidence="2" id="KW-0378">Hydrolase</keyword>
<sequence>MSDNPEIGQSILARGIRTNYHDIGSGKPVLLIHGSGPGVTAWANWRGTIPALAQYGRVLAPDMAGFGYTDRFDDGIYGLDRWIDHVFGFLDALDIVSVSVIGNSFGGALALAMAARRPDQVERLVLMGSVGVSFPITEGLDAVWGYTPSLENMQRIMRYFAFDQSRLTPALASMRYEASIRPGCSEAFAQMFPAPRQRWVEAMATPVADIQALPHETLIVHGRDDQVIPPATSLALHEHIENSQLHMFGRCGHWTQIEQAERFNRLVVEFLFNESKDS</sequence>
<evidence type="ECO:0000313" key="2">
    <source>
        <dbReference type="EMBL" id="SAL52050.1"/>
    </source>
</evidence>
<dbReference type="RefSeq" id="WP_053572530.1">
    <property type="nucleotide sequence ID" value="NZ_FCNY02000010.1"/>
</dbReference>
<dbReference type="Gene3D" id="3.40.50.1820">
    <property type="entry name" value="alpha/beta hydrolase"/>
    <property type="match status" value="1"/>
</dbReference>
<dbReference type="PRINTS" id="PR00111">
    <property type="entry name" value="ABHYDROLASE"/>
</dbReference>
<dbReference type="InterPro" id="IPR000073">
    <property type="entry name" value="AB_hydrolase_1"/>
</dbReference>
<dbReference type="Proteomes" id="UP000054740">
    <property type="component" value="Unassembled WGS sequence"/>
</dbReference>
<dbReference type="GO" id="GO:0016787">
    <property type="term" value="F:hydrolase activity"/>
    <property type="evidence" value="ECO:0007669"/>
    <property type="project" value="UniProtKB-KW"/>
</dbReference>
<protein>
    <submittedName>
        <fullName evidence="2">Alpha/beta hydrolase fold protein</fullName>
    </submittedName>
</protein>
<proteinExistence type="predicted"/>
<organism evidence="2 3">
    <name type="scientific">Caballeronia cordobensis</name>
    <name type="common">Burkholderia cordobensis</name>
    <dbReference type="NCBI Taxonomy" id="1353886"/>
    <lineage>
        <taxon>Bacteria</taxon>
        <taxon>Pseudomonadati</taxon>
        <taxon>Pseudomonadota</taxon>
        <taxon>Betaproteobacteria</taxon>
        <taxon>Burkholderiales</taxon>
        <taxon>Burkholderiaceae</taxon>
        <taxon>Caballeronia</taxon>
    </lineage>
</organism>
<evidence type="ECO:0000259" key="1">
    <source>
        <dbReference type="Pfam" id="PF00561"/>
    </source>
</evidence>
<dbReference type="EMBL" id="FCNY02000010">
    <property type="protein sequence ID" value="SAL52050.1"/>
    <property type="molecule type" value="Genomic_DNA"/>
</dbReference>
<gene>
    <name evidence="2" type="ORF">AWB70_04287</name>
</gene>
<name>A0A158I7N1_CABCO</name>
<evidence type="ECO:0000313" key="3">
    <source>
        <dbReference type="Proteomes" id="UP000054740"/>
    </source>
</evidence>
<dbReference type="AlphaFoldDB" id="A0A158I7N1"/>
<dbReference type="InterPro" id="IPR029058">
    <property type="entry name" value="AB_hydrolase_fold"/>
</dbReference>
<dbReference type="Pfam" id="PF00561">
    <property type="entry name" value="Abhydrolase_1"/>
    <property type="match status" value="1"/>
</dbReference>
<keyword evidence="3" id="KW-1185">Reference proteome</keyword>
<reference evidence="3" key="1">
    <citation type="submission" date="2016-01" db="EMBL/GenBank/DDBJ databases">
        <authorList>
            <person name="Peeters C."/>
        </authorList>
    </citation>
    <scope>NUCLEOTIDE SEQUENCE [LARGE SCALE GENOMIC DNA]</scope>
</reference>
<dbReference type="PANTHER" id="PTHR46438:SF11">
    <property type="entry name" value="LIPASE-RELATED"/>
    <property type="match status" value="1"/>
</dbReference>
<dbReference type="PANTHER" id="PTHR46438">
    <property type="entry name" value="ALPHA/BETA-HYDROLASES SUPERFAMILY PROTEIN"/>
    <property type="match status" value="1"/>
</dbReference>
<feature type="domain" description="AB hydrolase-1" evidence="1">
    <location>
        <begin position="28"/>
        <end position="258"/>
    </location>
</feature>
<dbReference type="SUPFAM" id="SSF53474">
    <property type="entry name" value="alpha/beta-Hydrolases"/>
    <property type="match status" value="1"/>
</dbReference>
<accession>A0A158I7N1</accession>